<accession>A0A1W5ZVV9</accession>
<dbReference type="Pfam" id="PF14069">
    <property type="entry name" value="SpoVIF"/>
    <property type="match status" value="1"/>
</dbReference>
<sequence length="86" mass="9813">MFSNMFGNIEKKTGVKMEEVLKLAKSLRNADFQDEKTVREVIKKVGALANKPVSKQKEDMLVKTIINGKVPKDFSSLEKMLKKKKK</sequence>
<dbReference type="RefSeq" id="WP_085029850.1">
    <property type="nucleotide sequence ID" value="NZ_CP020772.1"/>
</dbReference>
<gene>
    <name evidence="1" type="ORF">HM131_11245</name>
</gene>
<dbReference type="KEGG" id="hmn:HM131_11245"/>
<name>A0A1W5ZVV9_9BACI</name>
<proteinExistence type="predicted"/>
<reference evidence="1 2" key="1">
    <citation type="submission" date="2017-04" db="EMBL/GenBank/DDBJ databases">
        <title>The whole genome sequencing and assembly of Halobacillus mangrovi strain.</title>
        <authorList>
            <person name="Lee S.-J."/>
            <person name="Park M.-K."/>
            <person name="Kim J.-Y."/>
            <person name="Lee Y.-J."/>
            <person name="Yi H."/>
            <person name="Bahn Y.-S."/>
            <person name="Kim J.F."/>
            <person name="Lee D.-W."/>
        </authorList>
    </citation>
    <scope>NUCLEOTIDE SEQUENCE [LARGE SCALE GENOMIC DNA]</scope>
    <source>
        <strain evidence="1 2">KTB 131</strain>
    </source>
</reference>
<protein>
    <submittedName>
        <fullName evidence="1">Stage VI sporulation protein F</fullName>
    </submittedName>
</protein>
<dbReference type="AlphaFoldDB" id="A0A1W5ZVV9"/>
<dbReference type="STRING" id="402384.HM131_11245"/>
<dbReference type="EMBL" id="CP020772">
    <property type="protein sequence ID" value="ARI77381.1"/>
    <property type="molecule type" value="Genomic_DNA"/>
</dbReference>
<evidence type="ECO:0000313" key="2">
    <source>
        <dbReference type="Proteomes" id="UP000192527"/>
    </source>
</evidence>
<dbReference type="InterPro" id="IPR025942">
    <property type="entry name" value="SpoVIF"/>
</dbReference>
<evidence type="ECO:0000313" key="1">
    <source>
        <dbReference type="EMBL" id="ARI77381.1"/>
    </source>
</evidence>
<dbReference type="OrthoDB" id="2474248at2"/>
<keyword evidence="2" id="KW-1185">Reference proteome</keyword>
<dbReference type="Proteomes" id="UP000192527">
    <property type="component" value="Chromosome"/>
</dbReference>
<organism evidence="1 2">
    <name type="scientific">Halobacillus mangrovi</name>
    <dbReference type="NCBI Taxonomy" id="402384"/>
    <lineage>
        <taxon>Bacteria</taxon>
        <taxon>Bacillati</taxon>
        <taxon>Bacillota</taxon>
        <taxon>Bacilli</taxon>
        <taxon>Bacillales</taxon>
        <taxon>Bacillaceae</taxon>
        <taxon>Halobacillus</taxon>
    </lineage>
</organism>